<reference evidence="1 2" key="1">
    <citation type="submission" date="2018-01" db="EMBL/GenBank/DDBJ databases">
        <title>Genomic Sequence of Chromobacterium MWU13-2610 from wild cranberry bogs within the Cape Cod National Seashore.</title>
        <authorList>
            <person name="O'Hara-Hanley K."/>
            <person name="Soby S."/>
            <person name="Harrison A."/>
        </authorList>
    </citation>
    <scope>NUCLEOTIDE SEQUENCE [LARGE SCALE GENOMIC DNA]</scope>
    <source>
        <strain evidence="1 2">MWU13-2610</strain>
    </source>
</reference>
<comment type="caution">
    <text evidence="1">The sequence shown here is derived from an EMBL/GenBank/DDBJ whole genome shotgun (WGS) entry which is preliminary data.</text>
</comment>
<organism evidence="1 2">
    <name type="scientific">Chromobacterium sinusclupearum</name>
    <dbReference type="NCBI Taxonomy" id="2077146"/>
    <lineage>
        <taxon>Bacteria</taxon>
        <taxon>Pseudomonadati</taxon>
        <taxon>Pseudomonadota</taxon>
        <taxon>Betaproteobacteria</taxon>
        <taxon>Neisseriales</taxon>
        <taxon>Chromobacteriaceae</taxon>
        <taxon>Chromobacterium</taxon>
    </lineage>
</organism>
<proteinExistence type="predicted"/>
<sequence>MEAMAEMGWRRRLKAVAQGDSIPNGLIERIRSSTIEQSAPASLRNINSREKTRRMSGLLRKIRHS</sequence>
<gene>
    <name evidence="1" type="ORF">C2134_12500</name>
</gene>
<name>A0A2K4MNC7_9NEIS</name>
<evidence type="ECO:0000313" key="2">
    <source>
        <dbReference type="Proteomes" id="UP000236416"/>
    </source>
</evidence>
<dbReference type="Proteomes" id="UP000236416">
    <property type="component" value="Unassembled WGS sequence"/>
</dbReference>
<accession>A0A2K4MNC7</accession>
<evidence type="ECO:0000313" key="1">
    <source>
        <dbReference type="EMBL" id="POA98265.1"/>
    </source>
</evidence>
<dbReference type="RefSeq" id="WP_103320507.1">
    <property type="nucleotide sequence ID" value="NZ_PPTF01000060.1"/>
</dbReference>
<protein>
    <submittedName>
        <fullName evidence="1">Uncharacterized protein</fullName>
    </submittedName>
</protein>
<dbReference type="EMBL" id="PPTF01000060">
    <property type="protein sequence ID" value="POA98265.1"/>
    <property type="molecule type" value="Genomic_DNA"/>
</dbReference>
<dbReference type="AlphaFoldDB" id="A0A2K4MNC7"/>
<keyword evidence="2" id="KW-1185">Reference proteome</keyword>